<dbReference type="GO" id="GO:0016491">
    <property type="term" value="F:oxidoreductase activity"/>
    <property type="evidence" value="ECO:0007669"/>
    <property type="project" value="UniProtKB-KW"/>
</dbReference>
<dbReference type="InterPro" id="IPR016161">
    <property type="entry name" value="Ald_DH/histidinol_DH"/>
</dbReference>
<dbReference type="AlphaFoldDB" id="A0A399NRM9"/>
<proteinExistence type="predicted"/>
<sequence length="64" mass="6342">MSASTETDLLSGTPTTLLIAGERVDAEGGSTFEVRDPATDAVIAHVADASPADGARALDAAVDA</sequence>
<evidence type="ECO:0000256" key="1">
    <source>
        <dbReference type="ARBA" id="ARBA00023002"/>
    </source>
</evidence>
<dbReference type="EMBL" id="QWED01001187">
    <property type="protein sequence ID" value="RII95969.1"/>
    <property type="molecule type" value="Genomic_DNA"/>
</dbReference>
<gene>
    <name evidence="2" type="ORF">DZF97_18170</name>
</gene>
<accession>A0A399NRM9</accession>
<evidence type="ECO:0000313" key="3">
    <source>
        <dbReference type="Proteomes" id="UP000265361"/>
    </source>
</evidence>
<dbReference type="Gene3D" id="3.40.605.10">
    <property type="entry name" value="Aldehyde Dehydrogenase, Chain A, domain 1"/>
    <property type="match status" value="1"/>
</dbReference>
<name>A0A399NRM9_9MICO</name>
<feature type="non-terminal residue" evidence="2">
    <location>
        <position position="64"/>
    </location>
</feature>
<dbReference type="SUPFAM" id="SSF53720">
    <property type="entry name" value="ALDH-like"/>
    <property type="match status" value="1"/>
</dbReference>
<reference evidence="2 3" key="1">
    <citation type="submission" date="2018-08" db="EMBL/GenBank/DDBJ databases">
        <title>Genome Sequence of Clavibacter michiganensis Subspecies type strains, and the Atypical Peach-Colored Strains Isolated from Tomato.</title>
        <authorList>
            <person name="Osdaghi E."/>
            <person name="Portier P."/>
            <person name="Briand M."/>
            <person name="Jacques M.-A."/>
        </authorList>
    </citation>
    <scope>NUCLEOTIDE SEQUENCE [LARGE SCALE GENOMIC DNA]</scope>
    <source>
        <strain evidence="2 3">CFBP 7577</strain>
    </source>
</reference>
<protein>
    <submittedName>
        <fullName evidence="2">NAD-dependent succinate-semialdehyde dehydrogenase</fullName>
    </submittedName>
</protein>
<keyword evidence="1" id="KW-0560">Oxidoreductase</keyword>
<dbReference type="InterPro" id="IPR016162">
    <property type="entry name" value="Ald_DH_N"/>
</dbReference>
<comment type="caution">
    <text evidence="2">The sequence shown here is derived from an EMBL/GenBank/DDBJ whole genome shotgun (WGS) entry which is preliminary data.</text>
</comment>
<evidence type="ECO:0000313" key="2">
    <source>
        <dbReference type="EMBL" id="RII95969.1"/>
    </source>
</evidence>
<dbReference type="Proteomes" id="UP000265361">
    <property type="component" value="Unassembled WGS sequence"/>
</dbReference>
<organism evidence="2 3">
    <name type="scientific">Clavibacter nebraskensis</name>
    <dbReference type="NCBI Taxonomy" id="31963"/>
    <lineage>
        <taxon>Bacteria</taxon>
        <taxon>Bacillati</taxon>
        <taxon>Actinomycetota</taxon>
        <taxon>Actinomycetes</taxon>
        <taxon>Micrococcales</taxon>
        <taxon>Microbacteriaceae</taxon>
        <taxon>Clavibacter</taxon>
    </lineage>
</organism>